<organism evidence="1 2">
    <name type="scientific">Lujinxingia vulgaris</name>
    <dbReference type="NCBI Taxonomy" id="2600176"/>
    <lineage>
        <taxon>Bacteria</taxon>
        <taxon>Deltaproteobacteria</taxon>
        <taxon>Bradymonadales</taxon>
        <taxon>Lujinxingiaceae</taxon>
        <taxon>Lujinxingia</taxon>
    </lineage>
</organism>
<dbReference type="AlphaFoldDB" id="A0A5C6XMR2"/>
<proteinExistence type="predicted"/>
<evidence type="ECO:0000313" key="2">
    <source>
        <dbReference type="Proteomes" id="UP000321046"/>
    </source>
</evidence>
<dbReference type="Pfam" id="PF11220">
    <property type="entry name" value="DUF3015"/>
    <property type="match status" value="1"/>
</dbReference>
<comment type="caution">
    <text evidence="1">The sequence shown here is derived from an EMBL/GenBank/DDBJ whole genome shotgun (WGS) entry which is preliminary data.</text>
</comment>
<dbReference type="Proteomes" id="UP000321046">
    <property type="component" value="Unassembled WGS sequence"/>
</dbReference>
<sequence length="170" mass="18144">MTTGRFLMRTRLLRRARHVVFLGLAIGGLALPSLASADHGHSSSTSVVFIPGPFMTLTSSTSTTGAAFFAPMFTTVKLFADSGEASEEMVAFLSNHQRDLQQDLALGGGATLDALASMMAVPAEERRAFSRSLFEERHALMSALAHDQVGVEEATRFLSVLRDAGLIEGA</sequence>
<dbReference type="InterPro" id="IPR021383">
    <property type="entry name" value="DUF3015"/>
</dbReference>
<name>A0A5C6XMR2_9DELT</name>
<evidence type="ECO:0000313" key="1">
    <source>
        <dbReference type="EMBL" id="TXD42665.1"/>
    </source>
</evidence>
<dbReference type="EMBL" id="VOSL01000014">
    <property type="protein sequence ID" value="TXD42665.1"/>
    <property type="molecule type" value="Genomic_DNA"/>
</dbReference>
<reference evidence="1 2" key="1">
    <citation type="submission" date="2019-08" db="EMBL/GenBank/DDBJ databases">
        <title>Bradymonadales sp. TMQ2.</title>
        <authorList>
            <person name="Liang Q."/>
        </authorList>
    </citation>
    <scope>NUCLEOTIDE SEQUENCE [LARGE SCALE GENOMIC DNA]</scope>
    <source>
        <strain evidence="1 2">TMQ2</strain>
    </source>
</reference>
<dbReference type="OrthoDB" id="5518257at2"/>
<gene>
    <name evidence="1" type="ORF">FRC96_03090</name>
</gene>
<accession>A0A5C6XMR2</accession>
<protein>
    <submittedName>
        <fullName evidence="1">DUF3015 domain-containing protein</fullName>
    </submittedName>
</protein>